<dbReference type="Pfam" id="PF07063">
    <property type="entry name" value="HGLS"/>
    <property type="match status" value="1"/>
</dbReference>
<evidence type="ECO:0000256" key="4">
    <source>
        <dbReference type="ARBA" id="ARBA00023004"/>
    </source>
</evidence>
<dbReference type="EC" id="1.13.11.93" evidence="6"/>
<dbReference type="EMBL" id="CABFOC020000040">
    <property type="protein sequence ID" value="CAH0051366.1"/>
    <property type="molecule type" value="Genomic_DNA"/>
</dbReference>
<evidence type="ECO:0000256" key="3">
    <source>
        <dbReference type="ARBA" id="ARBA00023002"/>
    </source>
</evidence>
<evidence type="ECO:0000256" key="7">
    <source>
        <dbReference type="ARBA" id="ARBA00035034"/>
    </source>
</evidence>
<comment type="cofactor">
    <cofactor evidence="1">
        <name>Fe(2+)</name>
        <dbReference type="ChEBI" id="CHEBI:29033"/>
    </cofactor>
</comment>
<comment type="similarity">
    <text evidence="5">Belongs to the 2-oxoadipate dioxygenase/decarboxylase family.</text>
</comment>
<keyword evidence="2" id="KW-0223">Dioxygenase</keyword>
<organism evidence="9 10">
    <name type="scientific">Clonostachys solani</name>
    <dbReference type="NCBI Taxonomy" id="160281"/>
    <lineage>
        <taxon>Eukaryota</taxon>
        <taxon>Fungi</taxon>
        <taxon>Dikarya</taxon>
        <taxon>Ascomycota</taxon>
        <taxon>Pezizomycotina</taxon>
        <taxon>Sordariomycetes</taxon>
        <taxon>Hypocreomycetidae</taxon>
        <taxon>Hypocreales</taxon>
        <taxon>Bionectriaceae</taxon>
        <taxon>Clonostachys</taxon>
    </lineage>
</organism>
<dbReference type="OrthoDB" id="8300246at2759"/>
<keyword evidence="10" id="KW-1185">Reference proteome</keyword>
<reference evidence="10" key="1">
    <citation type="submission" date="2019-06" db="EMBL/GenBank/DDBJ databases">
        <authorList>
            <person name="Broberg M."/>
        </authorList>
    </citation>
    <scope>NUCLEOTIDE SEQUENCE [LARGE SCALE GENOMIC DNA]</scope>
</reference>
<dbReference type="PANTHER" id="PTHR39479">
    <property type="match status" value="1"/>
</dbReference>
<comment type="caution">
    <text evidence="9">The sequence shown here is derived from an EMBL/GenBank/DDBJ whole genome shotgun (WGS) entry which is preliminary data.</text>
</comment>
<dbReference type="Proteomes" id="UP000775872">
    <property type="component" value="Unassembled WGS sequence"/>
</dbReference>
<evidence type="ECO:0000256" key="6">
    <source>
        <dbReference type="ARBA" id="ARBA00035023"/>
    </source>
</evidence>
<sequence>MDITSWNADELRTSFCLAMSNMYRKEVPLYGDLLRIVQEVDASVSNRNGQSPDDLPPRYHLERHGAIRLGSDHELRVIRRLFSILGMRPVGYYDLRIVNFPLHATAFRPTAAESLDKNPFRVFVSVLRKDLVSPRLRGIVEDALCKRELFTPRLLELLDRAEDGEIMTSQDGKELITESLKIFRWHSESVVHIEDYLHLKKEHMMIADIVCFPSAHINHLTPRTLDIDLVQSEMVKQGLPAKERIEGPPSRQCPILLRQTSFKALEEQVNFHGGVAGTHTARFGEVEQRGAAVTAKGRALYDACLHSALADTSRDPDDALKVAFSKYPDTWPELHDLGLVYYRYSATELGLKSARPNGRTGRPKKTLKDLLREELVKYEPITYEDFLPLSAAGIFKSNLGDGNVQAVNEEDVGGLGQLEEGLGCKVADHYELYDALQKESIQNCERDLNVEIVIGW</sequence>
<reference evidence="9 10" key="2">
    <citation type="submission" date="2021-10" db="EMBL/GenBank/DDBJ databases">
        <authorList>
            <person name="Piombo E."/>
        </authorList>
    </citation>
    <scope>NUCLEOTIDE SEQUENCE [LARGE SCALE GENOMIC DNA]</scope>
</reference>
<dbReference type="PANTHER" id="PTHR39479:SF2">
    <property type="entry name" value="2-OXOADIPATE DIOXYGENASE_DECARBOXYLASE"/>
    <property type="match status" value="1"/>
</dbReference>
<evidence type="ECO:0000313" key="10">
    <source>
        <dbReference type="Proteomes" id="UP000775872"/>
    </source>
</evidence>
<protein>
    <recommendedName>
        <fullName evidence="7">2-oxoadipate dioxygenase/decarboxylase</fullName>
        <ecNumber evidence="6">1.13.11.93</ecNumber>
    </recommendedName>
    <alternativeName>
        <fullName evidence="8">2-hydroxyglutarate synthase</fullName>
    </alternativeName>
</protein>
<evidence type="ECO:0000256" key="2">
    <source>
        <dbReference type="ARBA" id="ARBA00022964"/>
    </source>
</evidence>
<dbReference type="Gene3D" id="3.10.180.80">
    <property type="entry name" value="Uncharacterised protein PF07063, DUF1338"/>
    <property type="match status" value="1"/>
</dbReference>
<dbReference type="InterPro" id="IPR047869">
    <property type="entry name" value="YdcJ_bac-like"/>
</dbReference>
<dbReference type="GO" id="GO:0051213">
    <property type="term" value="F:dioxygenase activity"/>
    <property type="evidence" value="ECO:0007669"/>
    <property type="project" value="UniProtKB-KW"/>
</dbReference>
<gene>
    <name evidence="9" type="ORF">CSOL1703_00014688</name>
</gene>
<dbReference type="SMART" id="SM01150">
    <property type="entry name" value="DUF1338"/>
    <property type="match status" value="1"/>
</dbReference>
<evidence type="ECO:0000256" key="8">
    <source>
        <dbReference type="ARBA" id="ARBA00035045"/>
    </source>
</evidence>
<dbReference type="CDD" id="cd16348">
    <property type="entry name" value="VOC_YdcJ_like"/>
    <property type="match status" value="1"/>
</dbReference>
<dbReference type="InterPro" id="IPR009770">
    <property type="entry name" value="HGLS"/>
</dbReference>
<keyword evidence="3" id="KW-0560">Oxidoreductase</keyword>
<keyword evidence="4" id="KW-0408">Iron</keyword>
<evidence type="ECO:0000256" key="1">
    <source>
        <dbReference type="ARBA" id="ARBA00001954"/>
    </source>
</evidence>
<name>A0A9P0EGJ8_9HYPO</name>
<evidence type="ECO:0000313" key="9">
    <source>
        <dbReference type="EMBL" id="CAH0051366.1"/>
    </source>
</evidence>
<evidence type="ECO:0000256" key="5">
    <source>
        <dbReference type="ARBA" id="ARBA00035013"/>
    </source>
</evidence>
<accession>A0A9P0EGJ8</accession>
<dbReference type="AlphaFoldDB" id="A0A9P0EGJ8"/>
<proteinExistence type="inferred from homology"/>